<accession>A0A1R4JDK9</accession>
<keyword evidence="2" id="KW-0812">Transmembrane</keyword>
<reference evidence="4 5" key="1">
    <citation type="submission" date="2017-02" db="EMBL/GenBank/DDBJ databases">
        <authorList>
            <person name="Peterson S.W."/>
        </authorList>
    </citation>
    <scope>NUCLEOTIDE SEQUENCE [LARGE SCALE GENOMIC DNA]</scope>
    <source>
        <strain evidence="4 5">2B3F</strain>
    </source>
</reference>
<dbReference type="Pfam" id="PF00481">
    <property type="entry name" value="PP2C"/>
    <property type="match status" value="1"/>
</dbReference>
<dbReference type="InterPro" id="IPR036457">
    <property type="entry name" value="PPM-type-like_dom_sf"/>
</dbReference>
<dbReference type="SMART" id="SM00332">
    <property type="entry name" value="PP2Cc"/>
    <property type="match status" value="1"/>
</dbReference>
<dbReference type="SUPFAM" id="SSF81606">
    <property type="entry name" value="PP2C-like"/>
    <property type="match status" value="1"/>
</dbReference>
<dbReference type="InterPro" id="IPR001932">
    <property type="entry name" value="PPM-type_phosphatase-like_dom"/>
</dbReference>
<feature type="region of interest" description="Disordered" evidence="1">
    <location>
        <begin position="531"/>
        <end position="618"/>
    </location>
</feature>
<evidence type="ECO:0000259" key="3">
    <source>
        <dbReference type="PROSITE" id="PS51746"/>
    </source>
</evidence>
<dbReference type="EMBL" id="FUKP01000055">
    <property type="protein sequence ID" value="SJN30069.1"/>
    <property type="molecule type" value="Genomic_DNA"/>
</dbReference>
<dbReference type="Gene3D" id="3.60.40.10">
    <property type="entry name" value="PPM-type phosphatase domain"/>
    <property type="match status" value="1"/>
</dbReference>
<sequence>MPYVLHCAAKSDVGRIRSKNDDSAYAGRHLVVLADGMGGHVGGDVASASAVLDLAPLDATGYDDPATVLPDEIQNANLVLNELVHANPKLAGMGTTCTAGLLAGDTLYMAHIGDSRAYRLRDGEFEQITRDHTFVQRLVEEGRLSKEEAEHHPNKNVLMRVLGDVDASPELDVFEVPVTIGERWLFCSDGLTDVVTVPTIKQTVEQAETLDDAVDELVDLTLKGGAHDNVTVIVFEVAEGTEEELAPVQSLHLSDEALAAAHPPEVGPVSGRLLREDLQVRPHILVGAASAAVKTDRVPIVTRATTKRRAATLLGEEPAPDNRPRRAAAILTGSSRAEPATSEVPTTAPASAIGSAGEGASATDGASTAGAAAVGAPGSASAADTADSPASGSAPFAEGADGAAASADARTATQTQDEDFSPEEATRESTYRRGFFVPVFAALLALILAVLLGWGYLWTQTQYYVGEHEGKVAVFKGVSQRLGPLELSEVDRDTDLSVDSLTGYTRTRVESGISARDQEHADQIVADLRRDTGEESDGGEEPSSSRASTSSSDDRSSSPSRSGSASTSPSRSGSASTTPSRSGSASTTAPSRSGSATPSPSGSRSPAPSGSSSSNGGD</sequence>
<dbReference type="AlphaFoldDB" id="A0A1R4JDK9"/>
<name>A0A1R4JDK9_9MICC</name>
<dbReference type="CDD" id="cd00143">
    <property type="entry name" value="PP2Cc"/>
    <property type="match status" value="1"/>
</dbReference>
<dbReference type="PANTHER" id="PTHR47992">
    <property type="entry name" value="PROTEIN PHOSPHATASE"/>
    <property type="match status" value="1"/>
</dbReference>
<feature type="domain" description="PPM-type phosphatase" evidence="3">
    <location>
        <begin position="6"/>
        <end position="237"/>
    </location>
</feature>
<proteinExistence type="predicted"/>
<dbReference type="RefSeq" id="WP_087134220.1">
    <property type="nucleotide sequence ID" value="NZ_FUKP01000055.1"/>
</dbReference>
<organism evidence="4 5">
    <name type="scientific">Micrococcus lylae</name>
    <dbReference type="NCBI Taxonomy" id="1273"/>
    <lineage>
        <taxon>Bacteria</taxon>
        <taxon>Bacillati</taxon>
        <taxon>Actinomycetota</taxon>
        <taxon>Actinomycetes</taxon>
        <taxon>Micrococcales</taxon>
        <taxon>Micrococcaceae</taxon>
        <taxon>Micrococcus</taxon>
    </lineage>
</organism>
<evidence type="ECO:0000256" key="1">
    <source>
        <dbReference type="SAM" id="MobiDB-lite"/>
    </source>
</evidence>
<dbReference type="SMART" id="SM00331">
    <property type="entry name" value="PP2C_SIG"/>
    <property type="match status" value="1"/>
</dbReference>
<keyword evidence="2" id="KW-1133">Transmembrane helix</keyword>
<evidence type="ECO:0000313" key="5">
    <source>
        <dbReference type="Proteomes" id="UP000196230"/>
    </source>
</evidence>
<feature type="region of interest" description="Disordered" evidence="1">
    <location>
        <begin position="333"/>
        <end position="428"/>
    </location>
</feature>
<dbReference type="GO" id="GO:0004722">
    <property type="term" value="F:protein serine/threonine phosphatase activity"/>
    <property type="evidence" value="ECO:0007669"/>
    <property type="project" value="UniProtKB-EC"/>
</dbReference>
<dbReference type="PROSITE" id="PS51746">
    <property type="entry name" value="PPM_2"/>
    <property type="match status" value="1"/>
</dbReference>
<dbReference type="InterPro" id="IPR015655">
    <property type="entry name" value="PP2C"/>
</dbReference>
<dbReference type="EC" id="3.1.3.16" evidence="4"/>
<feature type="compositionally biased region" description="Low complexity" evidence="1">
    <location>
        <begin position="541"/>
        <end position="618"/>
    </location>
</feature>
<evidence type="ECO:0000313" key="4">
    <source>
        <dbReference type="EMBL" id="SJN30069.1"/>
    </source>
</evidence>
<gene>
    <name evidence="4" type="ORF">FM125_07900</name>
</gene>
<feature type="compositionally biased region" description="Low complexity" evidence="1">
    <location>
        <begin position="348"/>
        <end position="415"/>
    </location>
</feature>
<feature type="transmembrane region" description="Helical" evidence="2">
    <location>
        <begin position="435"/>
        <end position="458"/>
    </location>
</feature>
<evidence type="ECO:0000256" key="2">
    <source>
        <dbReference type="SAM" id="Phobius"/>
    </source>
</evidence>
<keyword evidence="4" id="KW-0378">Hydrolase</keyword>
<protein>
    <submittedName>
        <fullName evidence="4">Serine/threonine phosphatase PPP</fullName>
        <ecNumber evidence="4">3.1.3.16</ecNumber>
    </submittedName>
</protein>
<keyword evidence="2" id="KW-0472">Membrane</keyword>
<dbReference type="Proteomes" id="UP000196230">
    <property type="component" value="Unassembled WGS sequence"/>
</dbReference>